<comment type="similarity">
    <text evidence="1">Belongs to the glycosyltransferase 2 family.</text>
</comment>
<evidence type="ECO:0000313" key="3">
    <source>
        <dbReference type="EMBL" id="TYS69702.1"/>
    </source>
</evidence>
<dbReference type="AlphaFoldDB" id="A0A5D4T5G1"/>
<dbReference type="EMBL" id="VTEV01000002">
    <property type="protein sequence ID" value="TYS69702.1"/>
    <property type="molecule type" value="Genomic_DNA"/>
</dbReference>
<sequence length="329" mass="38912">MKNIFNPKISVIIPVYNTEQYLNYCVDSVLNQEYQNIEVILVNDGSTDKSADICDKYQKVDERVKVIHQSNSGASTARNKGIDNATGEYIMFLDSDDFWVDGCLGKIISKLEKSEKEVDVMFLKYAVIKENGSLTDFKGYKFDYFNRVELLRYISTQDKVAVSACLKVINKKIFSDKRVYFKDSLLAEDIDWFFKLVSVANSFVTYDGGFYCYRILKSSASRSTNEKRIADYLYILNKWIKLTSEKIDEAERDYFYYMIGYEYEILLATFFDYDKRIRDRYLIELKDLFWLLDYRNKPRSNLIKILNKTIGFRYTCRLLNLYLHKRKIK</sequence>
<evidence type="ECO:0000313" key="4">
    <source>
        <dbReference type="Proteomes" id="UP000322524"/>
    </source>
</evidence>
<accession>A0A5D4T5G1</accession>
<dbReference type="Proteomes" id="UP000322524">
    <property type="component" value="Unassembled WGS sequence"/>
</dbReference>
<dbReference type="InterPro" id="IPR029044">
    <property type="entry name" value="Nucleotide-diphossugar_trans"/>
</dbReference>
<dbReference type="InterPro" id="IPR001173">
    <property type="entry name" value="Glyco_trans_2-like"/>
</dbReference>
<evidence type="ECO:0000259" key="2">
    <source>
        <dbReference type="Pfam" id="PF00535"/>
    </source>
</evidence>
<keyword evidence="3" id="KW-0808">Transferase</keyword>
<name>A0A5D4T5G1_9BACI</name>
<dbReference type="OrthoDB" id="396512at2"/>
<dbReference type="Pfam" id="PF00535">
    <property type="entry name" value="Glycos_transf_2"/>
    <property type="match status" value="1"/>
</dbReference>
<dbReference type="RefSeq" id="WP_148987263.1">
    <property type="nucleotide sequence ID" value="NZ_VTEV01000002.1"/>
</dbReference>
<dbReference type="SUPFAM" id="SSF53448">
    <property type="entry name" value="Nucleotide-diphospho-sugar transferases"/>
    <property type="match status" value="1"/>
</dbReference>
<dbReference type="CDD" id="cd00761">
    <property type="entry name" value="Glyco_tranf_GTA_type"/>
    <property type="match status" value="1"/>
</dbReference>
<comment type="caution">
    <text evidence="3">The sequence shown here is derived from an EMBL/GenBank/DDBJ whole genome shotgun (WGS) entry which is preliminary data.</text>
</comment>
<reference evidence="3 4" key="1">
    <citation type="submission" date="2019-08" db="EMBL/GenBank/DDBJ databases">
        <title>Bacillus genomes from the desert of Cuatro Cienegas, Coahuila.</title>
        <authorList>
            <person name="Olmedo-Alvarez G."/>
        </authorList>
    </citation>
    <scope>NUCLEOTIDE SEQUENCE [LARGE SCALE GENOMIC DNA]</scope>
    <source>
        <strain evidence="3 4">CH28_1T</strain>
    </source>
</reference>
<dbReference type="GO" id="GO:0016758">
    <property type="term" value="F:hexosyltransferase activity"/>
    <property type="evidence" value="ECO:0007669"/>
    <property type="project" value="UniProtKB-ARBA"/>
</dbReference>
<dbReference type="PANTHER" id="PTHR22916:SF3">
    <property type="entry name" value="UDP-GLCNAC:BETAGAL BETA-1,3-N-ACETYLGLUCOSAMINYLTRANSFERASE-LIKE PROTEIN 1"/>
    <property type="match status" value="1"/>
</dbReference>
<feature type="domain" description="Glycosyltransferase 2-like" evidence="2">
    <location>
        <begin position="10"/>
        <end position="124"/>
    </location>
</feature>
<evidence type="ECO:0000256" key="1">
    <source>
        <dbReference type="ARBA" id="ARBA00006739"/>
    </source>
</evidence>
<dbReference type="PANTHER" id="PTHR22916">
    <property type="entry name" value="GLYCOSYLTRANSFERASE"/>
    <property type="match status" value="1"/>
</dbReference>
<proteinExistence type="inferred from homology"/>
<gene>
    <name evidence="3" type="ORF">FZC76_05550</name>
</gene>
<dbReference type="Gene3D" id="3.90.550.10">
    <property type="entry name" value="Spore Coat Polysaccharide Biosynthesis Protein SpsA, Chain A"/>
    <property type="match status" value="1"/>
</dbReference>
<organism evidence="3 4">
    <name type="scientific">Sutcliffiella horikoshii</name>
    <dbReference type="NCBI Taxonomy" id="79883"/>
    <lineage>
        <taxon>Bacteria</taxon>
        <taxon>Bacillati</taxon>
        <taxon>Bacillota</taxon>
        <taxon>Bacilli</taxon>
        <taxon>Bacillales</taxon>
        <taxon>Bacillaceae</taxon>
        <taxon>Sutcliffiella</taxon>
    </lineage>
</organism>
<protein>
    <submittedName>
        <fullName evidence="3">Glycosyltransferase family 2 protein</fullName>
    </submittedName>
</protein>